<protein>
    <submittedName>
        <fullName evidence="1">Uncharacterized protein</fullName>
    </submittedName>
</protein>
<keyword evidence="2" id="KW-1185">Reference proteome</keyword>
<accession>A0ACC3DWB6</accession>
<gene>
    <name evidence="1" type="ORF">LTS18_010953</name>
</gene>
<organism evidence="1 2">
    <name type="scientific">Coniosporium uncinatum</name>
    <dbReference type="NCBI Taxonomy" id="93489"/>
    <lineage>
        <taxon>Eukaryota</taxon>
        <taxon>Fungi</taxon>
        <taxon>Dikarya</taxon>
        <taxon>Ascomycota</taxon>
        <taxon>Pezizomycotina</taxon>
        <taxon>Dothideomycetes</taxon>
        <taxon>Dothideomycetes incertae sedis</taxon>
        <taxon>Coniosporium</taxon>
    </lineage>
</organism>
<dbReference type="Proteomes" id="UP001186974">
    <property type="component" value="Unassembled WGS sequence"/>
</dbReference>
<comment type="caution">
    <text evidence="1">The sequence shown here is derived from an EMBL/GenBank/DDBJ whole genome shotgun (WGS) entry which is preliminary data.</text>
</comment>
<evidence type="ECO:0000313" key="2">
    <source>
        <dbReference type="Proteomes" id="UP001186974"/>
    </source>
</evidence>
<evidence type="ECO:0000313" key="1">
    <source>
        <dbReference type="EMBL" id="KAK3081022.1"/>
    </source>
</evidence>
<name>A0ACC3DWB6_9PEZI</name>
<proteinExistence type="predicted"/>
<dbReference type="EMBL" id="JAWDJW010000311">
    <property type="protein sequence ID" value="KAK3081022.1"/>
    <property type="molecule type" value="Genomic_DNA"/>
</dbReference>
<feature type="non-terminal residue" evidence="1">
    <location>
        <position position="1"/>
    </location>
</feature>
<reference evidence="1" key="1">
    <citation type="submission" date="2024-09" db="EMBL/GenBank/DDBJ databases">
        <title>Black Yeasts Isolated from many extreme environments.</title>
        <authorList>
            <person name="Coleine C."/>
            <person name="Stajich J.E."/>
            <person name="Selbmann L."/>
        </authorList>
    </citation>
    <scope>NUCLEOTIDE SEQUENCE</scope>
    <source>
        <strain evidence="1">CCFEE 5737</strain>
    </source>
</reference>
<sequence>EKWLHDKHAPPNTNKAKLAPKPKPATKPKPAPRKSTNTPASNEDPEEDCFRAGSFQEYCKRKAREERDGRPGAPRKTQSSHRSKRRPVYHWSDSDDFDMKPLSVVIHKEMWRGWIIGIGFDQRSPGDPREYIPVTARP</sequence>